<keyword evidence="2" id="KW-1185">Reference proteome</keyword>
<dbReference type="Pfam" id="PF10118">
    <property type="entry name" value="Metal_hydrol"/>
    <property type="match status" value="1"/>
</dbReference>
<keyword evidence="1" id="KW-0378">Hydrolase</keyword>
<dbReference type="PIRSF" id="PIRSF007580">
    <property type="entry name" value="UCP07580"/>
    <property type="match status" value="1"/>
</dbReference>
<evidence type="ECO:0000313" key="2">
    <source>
        <dbReference type="Proteomes" id="UP001595615"/>
    </source>
</evidence>
<dbReference type="InterPro" id="IPR016516">
    <property type="entry name" value="UCP07580"/>
</dbReference>
<evidence type="ECO:0000313" key="1">
    <source>
        <dbReference type="EMBL" id="MFC3711588.1"/>
    </source>
</evidence>
<sequence length="284" mass="33054">MASLATPADLAIVPRNLRFGRNERRERWWLGGDPFGTAYNNAMSITFPQGEAFFIETVRRFRDAVPAELGAQIDLFVKQEIHHTREHVAFNRQVADAGYEVKAMEEWVRERLTESRAQHPVAQLCVTVALEHFTAIFAHHMLTNPEMFDGASEEARRMWTWHAIEEVEHKAVAFDTYMHITRELKPAKRWAIRSLVFWRVSKNFVRGRSRDALELLRQDGITGWAAWKGLLNYLLVRPGALRKVFPMWLSYFRPGFHPWDHDDRHLIEKVEAELRLEAPVAEAA</sequence>
<organism evidence="1 2">
    <name type="scientific">Sphingoaurantiacus capsulatus</name>
    <dbReference type="NCBI Taxonomy" id="1771310"/>
    <lineage>
        <taxon>Bacteria</taxon>
        <taxon>Pseudomonadati</taxon>
        <taxon>Pseudomonadota</taxon>
        <taxon>Alphaproteobacteria</taxon>
        <taxon>Sphingomonadales</taxon>
        <taxon>Sphingosinicellaceae</taxon>
        <taxon>Sphingoaurantiacus</taxon>
    </lineage>
</organism>
<comment type="caution">
    <text evidence="1">The sequence shown here is derived from an EMBL/GenBank/DDBJ whole genome shotgun (WGS) entry which is preliminary data.</text>
</comment>
<dbReference type="PANTHER" id="PTHR39456">
    <property type="entry name" value="METAL-DEPENDENT HYDROLASE"/>
    <property type="match status" value="1"/>
</dbReference>
<dbReference type="RefSeq" id="WP_380856831.1">
    <property type="nucleotide sequence ID" value="NZ_JBHRXV010000003.1"/>
</dbReference>
<dbReference type="Proteomes" id="UP001595615">
    <property type="component" value="Unassembled WGS sequence"/>
</dbReference>
<reference evidence="2" key="1">
    <citation type="journal article" date="2019" name="Int. J. Syst. Evol. Microbiol.">
        <title>The Global Catalogue of Microorganisms (GCM) 10K type strain sequencing project: providing services to taxonomists for standard genome sequencing and annotation.</title>
        <authorList>
            <consortium name="The Broad Institute Genomics Platform"/>
            <consortium name="The Broad Institute Genome Sequencing Center for Infectious Disease"/>
            <person name="Wu L."/>
            <person name="Ma J."/>
        </authorList>
    </citation>
    <scope>NUCLEOTIDE SEQUENCE [LARGE SCALE GENOMIC DNA]</scope>
    <source>
        <strain evidence="2">KCTC 42644</strain>
    </source>
</reference>
<protein>
    <submittedName>
        <fullName evidence="1">Metal-dependent hydrolase</fullName>
    </submittedName>
</protein>
<dbReference type="EMBL" id="JBHRXV010000003">
    <property type="protein sequence ID" value="MFC3711588.1"/>
    <property type="molecule type" value="Genomic_DNA"/>
</dbReference>
<accession>A0ABV7X761</accession>
<proteinExistence type="predicted"/>
<dbReference type="PANTHER" id="PTHR39456:SF1">
    <property type="entry name" value="METAL-DEPENDENT HYDROLASE"/>
    <property type="match status" value="1"/>
</dbReference>
<dbReference type="GO" id="GO:0016787">
    <property type="term" value="F:hydrolase activity"/>
    <property type="evidence" value="ECO:0007669"/>
    <property type="project" value="UniProtKB-KW"/>
</dbReference>
<gene>
    <name evidence="1" type="ORF">ACFOMD_03335</name>
</gene>
<name>A0ABV7X761_9SPHN</name>